<dbReference type="PROSITE" id="PS50023">
    <property type="entry name" value="LIM_DOMAIN_2"/>
    <property type="match status" value="2"/>
</dbReference>
<dbReference type="GO" id="GO:0005912">
    <property type="term" value="C:adherens junction"/>
    <property type="evidence" value="ECO:0007669"/>
    <property type="project" value="TreeGrafter"/>
</dbReference>
<dbReference type="GO" id="GO:0061061">
    <property type="term" value="P:muscle structure development"/>
    <property type="evidence" value="ECO:0007669"/>
    <property type="project" value="TreeGrafter"/>
</dbReference>
<dbReference type="AlphaFoldDB" id="A0A6B2G3A0"/>
<dbReference type="GO" id="GO:0030036">
    <property type="term" value="P:actin cytoskeleton organization"/>
    <property type="evidence" value="ECO:0007669"/>
    <property type="project" value="TreeGrafter"/>
</dbReference>
<dbReference type="GO" id="GO:0001725">
    <property type="term" value="C:stress fiber"/>
    <property type="evidence" value="ECO:0007669"/>
    <property type="project" value="TreeGrafter"/>
</dbReference>
<dbReference type="GO" id="GO:0030018">
    <property type="term" value="C:Z disc"/>
    <property type="evidence" value="ECO:0007669"/>
    <property type="project" value="TreeGrafter"/>
</dbReference>
<dbReference type="PANTHER" id="PTHR24214:SF38">
    <property type="entry name" value="PDZ AND LIM DOMAIN PROTEIN ZASP-RELATED"/>
    <property type="match status" value="1"/>
</dbReference>
<name>A0A6B2G3A0_MYXSQ</name>
<feature type="region of interest" description="Disordered" evidence="5">
    <location>
        <begin position="1"/>
        <end position="41"/>
    </location>
</feature>
<keyword evidence="1 4" id="KW-0479">Metal-binding</keyword>
<dbReference type="InterPro" id="IPR050604">
    <property type="entry name" value="PDZ-LIM_domain"/>
</dbReference>
<dbReference type="GO" id="GO:0003779">
    <property type="term" value="F:actin binding"/>
    <property type="evidence" value="ECO:0007669"/>
    <property type="project" value="TreeGrafter"/>
</dbReference>
<dbReference type="PANTHER" id="PTHR24214">
    <property type="entry name" value="PDZ AND LIM DOMAIN PROTEIN ZASP"/>
    <property type="match status" value="1"/>
</dbReference>
<keyword evidence="3 4" id="KW-0440">LIM domain</keyword>
<proteinExistence type="predicted"/>
<evidence type="ECO:0000259" key="6">
    <source>
        <dbReference type="PROSITE" id="PS50023"/>
    </source>
</evidence>
<keyword evidence="2 4" id="KW-0862">Zinc</keyword>
<feature type="compositionally biased region" description="Basic and acidic residues" evidence="5">
    <location>
        <begin position="14"/>
        <end position="41"/>
    </location>
</feature>
<dbReference type="Pfam" id="PF00412">
    <property type="entry name" value="LIM"/>
    <property type="match status" value="3"/>
</dbReference>
<dbReference type="GO" id="GO:0046872">
    <property type="term" value="F:metal ion binding"/>
    <property type="evidence" value="ECO:0007669"/>
    <property type="project" value="UniProtKB-KW"/>
</dbReference>
<dbReference type="PROSITE" id="PS00478">
    <property type="entry name" value="LIM_DOMAIN_1"/>
    <property type="match status" value="1"/>
</dbReference>
<feature type="domain" description="LIM zinc-binding" evidence="6">
    <location>
        <begin position="168"/>
        <end position="224"/>
    </location>
</feature>
<dbReference type="Gene3D" id="2.10.110.10">
    <property type="entry name" value="Cysteine Rich Protein"/>
    <property type="match status" value="3"/>
</dbReference>
<accession>A0A6B2G3A0</accession>
<evidence type="ECO:0000256" key="2">
    <source>
        <dbReference type="ARBA" id="ARBA00022833"/>
    </source>
</evidence>
<dbReference type="GO" id="GO:0031941">
    <property type="term" value="C:filamentous actin"/>
    <property type="evidence" value="ECO:0007669"/>
    <property type="project" value="TreeGrafter"/>
</dbReference>
<evidence type="ECO:0000256" key="4">
    <source>
        <dbReference type="PROSITE-ProRule" id="PRU00125"/>
    </source>
</evidence>
<dbReference type="EMBL" id="GHBR01000283">
    <property type="protein sequence ID" value="NDJ95861.1"/>
    <property type="molecule type" value="Transcribed_RNA"/>
</dbReference>
<reference evidence="7" key="1">
    <citation type="submission" date="2018-11" db="EMBL/GenBank/DDBJ databases">
        <title>Myxobolus squamalis genome and transcriptome.</title>
        <authorList>
            <person name="Yahalomi D."/>
            <person name="Atkinson S.D."/>
            <person name="Neuhof M."/>
            <person name="Chang E.S."/>
            <person name="Philippe H."/>
            <person name="Cartwright P."/>
            <person name="Bartholomew J.L."/>
            <person name="Huchon D."/>
        </authorList>
    </citation>
    <scope>NUCLEOTIDE SEQUENCE</scope>
    <source>
        <strain evidence="7">71B08</strain>
        <tissue evidence="7">Whole</tissue>
    </source>
</reference>
<dbReference type="CDD" id="cd08368">
    <property type="entry name" value="LIM"/>
    <property type="match status" value="1"/>
</dbReference>
<evidence type="ECO:0000256" key="5">
    <source>
        <dbReference type="SAM" id="MobiDB-lite"/>
    </source>
</evidence>
<organism evidence="7">
    <name type="scientific">Myxobolus squamalis</name>
    <name type="common">Myxosporean</name>
    <dbReference type="NCBI Taxonomy" id="59785"/>
    <lineage>
        <taxon>Eukaryota</taxon>
        <taxon>Metazoa</taxon>
        <taxon>Cnidaria</taxon>
        <taxon>Myxozoa</taxon>
        <taxon>Myxosporea</taxon>
        <taxon>Bivalvulida</taxon>
        <taxon>Platysporina</taxon>
        <taxon>Myxobolidae</taxon>
        <taxon>Myxobolus</taxon>
    </lineage>
</organism>
<feature type="domain" description="LIM zinc-binding" evidence="6">
    <location>
        <begin position="49"/>
        <end position="109"/>
    </location>
</feature>
<dbReference type="SUPFAM" id="SSF57716">
    <property type="entry name" value="Glucocorticoid receptor-like (DNA-binding domain)"/>
    <property type="match status" value="2"/>
</dbReference>
<dbReference type="SMART" id="SM00132">
    <property type="entry name" value="LIM"/>
    <property type="match status" value="3"/>
</dbReference>
<evidence type="ECO:0000256" key="3">
    <source>
        <dbReference type="ARBA" id="ARBA00023038"/>
    </source>
</evidence>
<sequence length="224" mass="25075">MENSPPKASVTRSGQDEGKSILKESESGKLKESQTDETDKVSKPIGYSGLCLKCKQMIGTNNYIKIGDRVWHGDHFECSICNKNLASIGFFEDKDRILCKECFGDIVSPKCGECGKPCIEKYVTASARSYHIECFTCKNCHAELNGKPFNLHNSHPHCMDCISNILSIKCFKCDKPILPNNEYVESMNKQYHSSCFRCSICSADLSGQGKYYIKEGNPCCSHHK</sequence>
<dbReference type="InterPro" id="IPR001781">
    <property type="entry name" value="Znf_LIM"/>
</dbReference>
<evidence type="ECO:0000313" key="7">
    <source>
        <dbReference type="EMBL" id="NDJ95861.1"/>
    </source>
</evidence>
<dbReference type="GO" id="GO:0051371">
    <property type="term" value="F:muscle alpha-actinin binding"/>
    <property type="evidence" value="ECO:0007669"/>
    <property type="project" value="TreeGrafter"/>
</dbReference>
<protein>
    <submittedName>
        <fullName evidence="7">PDZ and LIM domain protein Zasp (Trinotate prediction)</fullName>
    </submittedName>
</protein>
<evidence type="ECO:0000256" key="1">
    <source>
        <dbReference type="ARBA" id="ARBA00022723"/>
    </source>
</evidence>